<evidence type="ECO:0000313" key="2">
    <source>
        <dbReference type="EMBL" id="KAL1115155.1"/>
    </source>
</evidence>
<dbReference type="GO" id="GO:0016829">
    <property type="term" value="F:lyase activity"/>
    <property type="evidence" value="ECO:0007669"/>
    <property type="project" value="UniProtKB-KW"/>
</dbReference>
<dbReference type="EMBL" id="JBFDAA010000020">
    <property type="protein sequence ID" value="KAL1115155.1"/>
    <property type="molecule type" value="Genomic_DNA"/>
</dbReference>
<proteinExistence type="predicted"/>
<evidence type="ECO:0000256" key="1">
    <source>
        <dbReference type="ARBA" id="ARBA00023239"/>
    </source>
</evidence>
<dbReference type="CDD" id="cd06558">
    <property type="entry name" value="crotonase-like"/>
    <property type="match status" value="1"/>
</dbReference>
<dbReference type="InterPro" id="IPR001753">
    <property type="entry name" value="Enoyl-CoA_hydra/iso"/>
</dbReference>
<dbReference type="InterPro" id="IPR029045">
    <property type="entry name" value="ClpP/crotonase-like_dom_sf"/>
</dbReference>
<organism evidence="2 3">
    <name type="scientific">Ranatra chinensis</name>
    <dbReference type="NCBI Taxonomy" id="642074"/>
    <lineage>
        <taxon>Eukaryota</taxon>
        <taxon>Metazoa</taxon>
        <taxon>Ecdysozoa</taxon>
        <taxon>Arthropoda</taxon>
        <taxon>Hexapoda</taxon>
        <taxon>Insecta</taxon>
        <taxon>Pterygota</taxon>
        <taxon>Neoptera</taxon>
        <taxon>Paraneoptera</taxon>
        <taxon>Hemiptera</taxon>
        <taxon>Heteroptera</taxon>
        <taxon>Panheteroptera</taxon>
        <taxon>Nepomorpha</taxon>
        <taxon>Nepidae</taxon>
        <taxon>Ranatrinae</taxon>
        <taxon>Ranatra</taxon>
    </lineage>
</organism>
<keyword evidence="1" id="KW-0456">Lyase</keyword>
<comment type="caution">
    <text evidence="2">The sequence shown here is derived from an EMBL/GenBank/DDBJ whole genome shotgun (WGS) entry which is preliminary data.</text>
</comment>
<dbReference type="Pfam" id="PF00378">
    <property type="entry name" value="ECH_1"/>
    <property type="match status" value="1"/>
</dbReference>
<reference evidence="2 3" key="1">
    <citation type="submission" date="2024-07" db="EMBL/GenBank/DDBJ databases">
        <title>Chromosome-level genome assembly of the water stick insect Ranatra chinensis (Heteroptera: Nepidae).</title>
        <authorList>
            <person name="Liu X."/>
        </authorList>
    </citation>
    <scope>NUCLEOTIDE SEQUENCE [LARGE SCALE GENOMIC DNA]</scope>
    <source>
        <strain evidence="2">Cailab_2021Rc</strain>
        <tissue evidence="2">Muscle</tissue>
    </source>
</reference>
<dbReference type="SUPFAM" id="SSF52096">
    <property type="entry name" value="ClpP/crotonase"/>
    <property type="match status" value="1"/>
</dbReference>
<dbReference type="PANTHER" id="PTHR11941:SF27">
    <property type="entry name" value="ETHYLMALONYL-COA DECARBOXYLASE"/>
    <property type="match status" value="1"/>
</dbReference>
<sequence length="284" mass="29774">MSSAGSFYKGVPLYDYDPVDVREAKRILSEFGGGSVDLTLDDRTGMAKLVLNNPSKKNALSGKMIAEFSDAVDRLEALAGVRSVVVTGAQEGGGFCTGGDLEFVKRAASPHMGVLMSTVMTDALTRLADLPVVSTAYINASGALGGGAEIAFACDHRLMTPDSRIGLIHVRLGIVPAWGGIAHLLRNACCPRSTALDFVTSGRILTAGEAVARGLATRVVADEAEAEAWLGESVGGRRDPAVGRAAKAAFLAAHDTTTQTRIFANLFGGVENKKALDMNLKHKQ</sequence>
<evidence type="ECO:0008006" key="4">
    <source>
        <dbReference type="Google" id="ProtNLM"/>
    </source>
</evidence>
<name>A0ABD0XX20_9HEMI</name>
<keyword evidence="3" id="KW-1185">Reference proteome</keyword>
<dbReference type="PANTHER" id="PTHR11941">
    <property type="entry name" value="ENOYL-COA HYDRATASE-RELATED"/>
    <property type="match status" value="1"/>
</dbReference>
<dbReference type="Gene3D" id="3.90.226.10">
    <property type="entry name" value="2-enoyl-CoA Hydratase, Chain A, domain 1"/>
    <property type="match status" value="1"/>
</dbReference>
<dbReference type="AlphaFoldDB" id="A0ABD0XX20"/>
<evidence type="ECO:0000313" key="3">
    <source>
        <dbReference type="Proteomes" id="UP001558652"/>
    </source>
</evidence>
<protein>
    <recommendedName>
        <fullName evidence="4">Enoyl-CoA hydratase</fullName>
    </recommendedName>
</protein>
<accession>A0ABD0XX20</accession>
<gene>
    <name evidence="2" type="ORF">AAG570_007186</name>
</gene>
<dbReference type="Proteomes" id="UP001558652">
    <property type="component" value="Unassembled WGS sequence"/>
</dbReference>